<organism evidence="3 4">
    <name type="scientific">Taphrina deformans (strain PYCC 5710 / ATCC 11124 / CBS 356.35 / IMI 108563 / JCM 9778 / NBRC 8474)</name>
    <name type="common">Peach leaf curl fungus</name>
    <name type="synonym">Lalaria deformans</name>
    <dbReference type="NCBI Taxonomy" id="1097556"/>
    <lineage>
        <taxon>Eukaryota</taxon>
        <taxon>Fungi</taxon>
        <taxon>Dikarya</taxon>
        <taxon>Ascomycota</taxon>
        <taxon>Taphrinomycotina</taxon>
        <taxon>Taphrinomycetes</taxon>
        <taxon>Taphrinales</taxon>
        <taxon>Taphrinaceae</taxon>
        <taxon>Taphrina</taxon>
    </lineage>
</organism>
<dbReference type="PANTHER" id="PTHR14305">
    <property type="entry name" value="E3 UBIQUITIN-PROTEIN LIGASE CCNB1IP1"/>
    <property type="match status" value="1"/>
</dbReference>
<dbReference type="EMBL" id="CAHR02000030">
    <property type="protein sequence ID" value="CCG81233.1"/>
    <property type="molecule type" value="Genomic_DNA"/>
</dbReference>
<dbReference type="InterPro" id="IPR042448">
    <property type="entry name" value="CCNB1IP1"/>
</dbReference>
<keyword evidence="4" id="KW-1185">Reference proteome</keyword>
<keyword evidence="1" id="KW-0175">Coiled coil</keyword>
<name>R4X7S0_TAPDE</name>
<dbReference type="AlphaFoldDB" id="R4X7S0"/>
<gene>
    <name evidence="3" type="ORF">TAPDE_000956</name>
</gene>
<accession>R4X7S0</accession>
<dbReference type="GO" id="GO:0007131">
    <property type="term" value="P:reciprocal meiotic recombination"/>
    <property type="evidence" value="ECO:0007669"/>
    <property type="project" value="InterPro"/>
</dbReference>
<dbReference type="Proteomes" id="UP000013776">
    <property type="component" value="Unassembled WGS sequence"/>
</dbReference>
<dbReference type="OrthoDB" id="441210at2759"/>
<feature type="compositionally biased region" description="Polar residues" evidence="2">
    <location>
        <begin position="108"/>
        <end position="121"/>
    </location>
</feature>
<dbReference type="STRING" id="1097556.R4X7S0"/>
<feature type="coiled-coil region" evidence="1">
    <location>
        <begin position="20"/>
        <end position="75"/>
    </location>
</feature>
<protein>
    <submittedName>
        <fullName evidence="3">Uncharacterized protein</fullName>
    </submittedName>
</protein>
<evidence type="ECO:0000313" key="3">
    <source>
        <dbReference type="EMBL" id="CCG81233.1"/>
    </source>
</evidence>
<sequence length="134" mass="15261">MSKILQEKYKDVNGQVDNIIREANTEIGTLREKIVALQNEQSTAKRKNSEINESLQEKNKQFHKLQTLYDKLRRKSLISPIQNGATQNLDEALINGNMRGPALMHNRGQPSQVQNAGWQQGENERPKRPAITIS</sequence>
<reference evidence="3 4" key="1">
    <citation type="journal article" date="2013" name="MBio">
        <title>Genome sequencing of the plant pathogen Taphrina deformans, the causal agent of peach leaf curl.</title>
        <authorList>
            <person name="Cisse O.H."/>
            <person name="Almeida J.M.G.C.F."/>
            <person name="Fonseca A."/>
            <person name="Kumar A.A."/>
            <person name="Salojaervi J."/>
            <person name="Overmyer K."/>
            <person name="Hauser P.M."/>
            <person name="Pagni M."/>
        </authorList>
    </citation>
    <scope>NUCLEOTIDE SEQUENCE [LARGE SCALE GENOMIC DNA]</scope>
    <source>
        <strain evidence="4">PYCC 5710 / ATCC 11124 / CBS 356.35 / IMI 108563 / JCM 9778 / NBRC 8474</strain>
    </source>
</reference>
<dbReference type="PANTHER" id="PTHR14305:SF0">
    <property type="entry name" value="E3 UBIQUITIN-PROTEIN LIGASE CCNB1IP1"/>
    <property type="match status" value="1"/>
</dbReference>
<dbReference type="VEuPathDB" id="FungiDB:TAPDE_000956"/>
<dbReference type="GO" id="GO:0000795">
    <property type="term" value="C:synaptonemal complex"/>
    <property type="evidence" value="ECO:0007669"/>
    <property type="project" value="InterPro"/>
</dbReference>
<evidence type="ECO:0000256" key="2">
    <source>
        <dbReference type="SAM" id="MobiDB-lite"/>
    </source>
</evidence>
<comment type="caution">
    <text evidence="3">The sequence shown here is derived from an EMBL/GenBank/DDBJ whole genome shotgun (WGS) entry which is preliminary data.</text>
</comment>
<dbReference type="GO" id="GO:0061630">
    <property type="term" value="F:ubiquitin protein ligase activity"/>
    <property type="evidence" value="ECO:0007669"/>
    <property type="project" value="InterPro"/>
</dbReference>
<evidence type="ECO:0000256" key="1">
    <source>
        <dbReference type="SAM" id="Coils"/>
    </source>
</evidence>
<evidence type="ECO:0000313" key="4">
    <source>
        <dbReference type="Proteomes" id="UP000013776"/>
    </source>
</evidence>
<feature type="region of interest" description="Disordered" evidence="2">
    <location>
        <begin position="98"/>
        <end position="134"/>
    </location>
</feature>
<proteinExistence type="predicted"/>